<keyword evidence="3" id="KW-1185">Reference proteome</keyword>
<dbReference type="Gene3D" id="2.170.270.10">
    <property type="entry name" value="SET domain"/>
    <property type="match status" value="1"/>
</dbReference>
<feature type="domain" description="SET" evidence="1">
    <location>
        <begin position="96"/>
        <end position="275"/>
    </location>
</feature>
<dbReference type="AlphaFoldDB" id="A0ABD3SQC3"/>
<dbReference type="Proteomes" id="UP001530377">
    <property type="component" value="Unassembled WGS sequence"/>
</dbReference>
<gene>
    <name evidence="2" type="ORF">ACHAXA_003625</name>
</gene>
<organism evidence="2 3">
    <name type="scientific">Cyclostephanos tholiformis</name>
    <dbReference type="NCBI Taxonomy" id="382380"/>
    <lineage>
        <taxon>Eukaryota</taxon>
        <taxon>Sar</taxon>
        <taxon>Stramenopiles</taxon>
        <taxon>Ochrophyta</taxon>
        <taxon>Bacillariophyta</taxon>
        <taxon>Coscinodiscophyceae</taxon>
        <taxon>Thalassiosirophycidae</taxon>
        <taxon>Stephanodiscales</taxon>
        <taxon>Stephanodiscaceae</taxon>
        <taxon>Cyclostephanos</taxon>
    </lineage>
</organism>
<evidence type="ECO:0000259" key="1">
    <source>
        <dbReference type="PROSITE" id="PS50280"/>
    </source>
</evidence>
<accession>A0ABD3SQC3</accession>
<dbReference type="InterPro" id="IPR001214">
    <property type="entry name" value="SET_dom"/>
</dbReference>
<dbReference type="PROSITE" id="PS50280">
    <property type="entry name" value="SET"/>
    <property type="match status" value="1"/>
</dbReference>
<evidence type="ECO:0000313" key="2">
    <source>
        <dbReference type="EMBL" id="KAL3826561.1"/>
    </source>
</evidence>
<dbReference type="InterPro" id="IPR046341">
    <property type="entry name" value="SET_dom_sf"/>
</dbReference>
<evidence type="ECO:0000313" key="3">
    <source>
        <dbReference type="Proteomes" id="UP001530377"/>
    </source>
</evidence>
<dbReference type="EMBL" id="JALLPB020000019">
    <property type="protein sequence ID" value="KAL3826561.1"/>
    <property type="molecule type" value="Genomic_DNA"/>
</dbReference>
<name>A0ABD3SQC3_9STRA</name>
<dbReference type="SUPFAM" id="SSF82199">
    <property type="entry name" value="SET domain"/>
    <property type="match status" value="1"/>
</dbReference>
<comment type="caution">
    <text evidence="2">The sequence shown here is derived from an EMBL/GenBank/DDBJ whole genome shotgun (WGS) entry which is preliminary data.</text>
</comment>
<proteinExistence type="predicted"/>
<protein>
    <recommendedName>
        <fullName evidence="1">SET domain-containing protein</fullName>
    </recommendedName>
</protein>
<reference evidence="2 3" key="1">
    <citation type="submission" date="2024-10" db="EMBL/GenBank/DDBJ databases">
        <title>Updated reference genomes for cyclostephanoid diatoms.</title>
        <authorList>
            <person name="Roberts W.R."/>
            <person name="Alverson A.J."/>
        </authorList>
    </citation>
    <scope>NUCLEOTIDE SEQUENCE [LARGE SCALE GENOMIC DNA]</scope>
    <source>
        <strain evidence="2 3">AJA228-03</strain>
    </source>
</reference>
<sequence>MSHFYMPWSYLVALKDYKSRARWHMTAPELQIELQQRLHRTKSGEPVLRYFDAATMISYQLPSRAQETTYCRQTTDLEILPDCDDILKFYPNYTHLPLEYLRVGKSGVGKRAGRGLFATRNIPSYATLGTEKGVHCFKFPPSTWSVLNSLVEWSDRNSDEFPFVKTEIDKLHTYANGYGTGAILMGEEHLTVESSILLFMNHGCNGTYNFADDDVRPFTETNAESLYTKDSSMAFINKAPPFSPVLERHLGKQLMYGDLTLREINEGEELLTDYLAFAGDPDDLMTDALELRKWCTGESIGEITAYEEK</sequence>